<dbReference type="HOGENOM" id="CLU_016902_8_1_0"/>
<gene>
    <name evidence="8" type="ordered locus">CLDAP_18860</name>
</gene>
<dbReference type="Gene3D" id="3.10.290.10">
    <property type="entry name" value="RNA-binding S4 domain"/>
    <property type="match status" value="1"/>
</dbReference>
<keyword evidence="6" id="KW-0694">RNA-binding</keyword>
<dbReference type="InterPro" id="IPR002942">
    <property type="entry name" value="S4_RNA-bd"/>
</dbReference>
<sequence length="296" mass="33003">MTDQIVTDQFVVQGLPAPQRLDRILRARYPHSGRQAIQQLIGQRQVEVNGRTVWLASWLVANGDVITLHRAPATLPSHPQRFDPTWLIADEGDLLAVNKPAGLLSEPRRGLDRPSLLQLATAHFGPLTLAHRLDRDTSGLVLLTRGGEVNVLLARAFQEGLVHKEYIAVVAAPNRLQQSGVIDVRLRPSQRRRDQMEPTERGGQRAITRYEVIAVAADRAWVRLFPETGRMHQLRVHLAYLGAPILGDRLYGSAHSASRLMLHAHLITLPAQIFGVERRFVAPLPPDFTPNQTPDS</sequence>
<reference evidence="8 9" key="1">
    <citation type="submission" date="2012-02" db="EMBL/GenBank/DDBJ databases">
        <title>Complete genome sequence of Caldilinea aerophila DSM 14535 (= NBRC 102666).</title>
        <authorList>
            <person name="Oguchi A."/>
            <person name="Hosoyama A."/>
            <person name="Sekine M."/>
            <person name="Fukai R."/>
            <person name="Kato Y."/>
            <person name="Nakamura S."/>
            <person name="Hanada S."/>
            <person name="Yamazaki S."/>
            <person name="Fujita N."/>
        </authorList>
    </citation>
    <scope>NUCLEOTIDE SEQUENCE [LARGE SCALE GENOMIC DNA]</scope>
    <source>
        <strain evidence="9">DSM 14535 / JCM 11387 / NBRC 104270 / STL-6-O1</strain>
    </source>
</reference>
<dbReference type="SMART" id="SM00363">
    <property type="entry name" value="S4"/>
    <property type="match status" value="1"/>
</dbReference>
<evidence type="ECO:0000313" key="9">
    <source>
        <dbReference type="Proteomes" id="UP000007880"/>
    </source>
</evidence>
<evidence type="ECO:0000256" key="4">
    <source>
        <dbReference type="ARBA" id="ARBA00031870"/>
    </source>
</evidence>
<dbReference type="InterPro" id="IPR050188">
    <property type="entry name" value="RluA_PseudoU_synthase"/>
</dbReference>
<dbReference type="PROSITE" id="PS01129">
    <property type="entry name" value="PSI_RLU"/>
    <property type="match status" value="1"/>
</dbReference>
<dbReference type="KEGG" id="cap:CLDAP_18860"/>
<evidence type="ECO:0000313" key="8">
    <source>
        <dbReference type="EMBL" id="BAL99925.1"/>
    </source>
</evidence>
<evidence type="ECO:0000256" key="2">
    <source>
        <dbReference type="ARBA" id="ARBA00010876"/>
    </source>
</evidence>
<dbReference type="OrthoDB" id="9773999at2"/>
<dbReference type="Gene3D" id="3.30.2350.10">
    <property type="entry name" value="Pseudouridine synthase"/>
    <property type="match status" value="1"/>
</dbReference>
<dbReference type="InterPro" id="IPR020103">
    <property type="entry name" value="PsdUridine_synth_cat_dom_sf"/>
</dbReference>
<dbReference type="PANTHER" id="PTHR21600">
    <property type="entry name" value="MITOCHONDRIAL RNA PSEUDOURIDINE SYNTHASE"/>
    <property type="match status" value="1"/>
</dbReference>
<dbReference type="InterPro" id="IPR006224">
    <property type="entry name" value="PsdUridine_synth_RluA-like_CS"/>
</dbReference>
<dbReference type="EMBL" id="AP012337">
    <property type="protein sequence ID" value="BAL99925.1"/>
    <property type="molecule type" value="Genomic_DNA"/>
</dbReference>
<evidence type="ECO:0000256" key="5">
    <source>
        <dbReference type="ARBA" id="ARBA00033164"/>
    </source>
</evidence>
<evidence type="ECO:0000256" key="6">
    <source>
        <dbReference type="PROSITE-ProRule" id="PRU00182"/>
    </source>
</evidence>
<dbReference type="SUPFAM" id="SSF55120">
    <property type="entry name" value="Pseudouridine synthase"/>
    <property type="match status" value="1"/>
</dbReference>
<dbReference type="AlphaFoldDB" id="I0I3T8"/>
<feature type="domain" description="RNA-binding S4" evidence="7">
    <location>
        <begin position="19"/>
        <end position="80"/>
    </location>
</feature>
<keyword evidence="3" id="KW-0413">Isomerase</keyword>
<evidence type="ECO:0000256" key="3">
    <source>
        <dbReference type="ARBA" id="ARBA00023235"/>
    </source>
</evidence>
<dbReference type="SUPFAM" id="SSF55174">
    <property type="entry name" value="Alpha-L RNA-binding motif"/>
    <property type="match status" value="1"/>
</dbReference>
<dbReference type="CDD" id="cd00165">
    <property type="entry name" value="S4"/>
    <property type="match status" value="1"/>
</dbReference>
<dbReference type="GO" id="GO:0120159">
    <property type="term" value="F:rRNA pseudouridine synthase activity"/>
    <property type="evidence" value="ECO:0007669"/>
    <property type="project" value="UniProtKB-ARBA"/>
</dbReference>
<proteinExistence type="inferred from homology"/>
<dbReference type="PATRIC" id="fig|926550.5.peg.2097"/>
<dbReference type="Proteomes" id="UP000007880">
    <property type="component" value="Chromosome"/>
</dbReference>
<dbReference type="InterPro" id="IPR006145">
    <property type="entry name" value="PsdUridine_synth_RsuA/RluA"/>
</dbReference>
<organism evidence="8 9">
    <name type="scientific">Caldilinea aerophila (strain DSM 14535 / JCM 11387 / NBRC 104270 / STL-6-O1)</name>
    <dbReference type="NCBI Taxonomy" id="926550"/>
    <lineage>
        <taxon>Bacteria</taxon>
        <taxon>Bacillati</taxon>
        <taxon>Chloroflexota</taxon>
        <taxon>Caldilineae</taxon>
        <taxon>Caldilineales</taxon>
        <taxon>Caldilineaceae</taxon>
        <taxon>Caldilinea</taxon>
    </lineage>
</organism>
<evidence type="ECO:0000256" key="1">
    <source>
        <dbReference type="ARBA" id="ARBA00000073"/>
    </source>
</evidence>
<dbReference type="GO" id="GO:0000455">
    <property type="term" value="P:enzyme-directed rRNA pseudouridine synthesis"/>
    <property type="evidence" value="ECO:0007669"/>
    <property type="project" value="TreeGrafter"/>
</dbReference>
<protein>
    <recommendedName>
        <fullName evidence="4">RNA pseudouridylate synthase</fullName>
    </recommendedName>
    <alternativeName>
        <fullName evidence="5">RNA-uridine isomerase</fullName>
    </alternativeName>
</protein>
<dbReference type="PANTHER" id="PTHR21600:SF87">
    <property type="entry name" value="RNA PSEUDOURIDYLATE SYNTHASE DOMAIN-CONTAINING PROTEIN 1"/>
    <property type="match status" value="1"/>
</dbReference>
<dbReference type="InterPro" id="IPR036986">
    <property type="entry name" value="S4_RNA-bd_sf"/>
</dbReference>
<dbReference type="Pfam" id="PF00849">
    <property type="entry name" value="PseudoU_synth_2"/>
    <property type="match status" value="1"/>
</dbReference>
<keyword evidence="9" id="KW-1185">Reference proteome</keyword>
<evidence type="ECO:0000259" key="7">
    <source>
        <dbReference type="SMART" id="SM00363"/>
    </source>
</evidence>
<dbReference type="STRING" id="926550.CLDAP_18860"/>
<dbReference type="CDD" id="cd02869">
    <property type="entry name" value="PseudoU_synth_RluA_like"/>
    <property type="match status" value="1"/>
</dbReference>
<accession>I0I3T8</accession>
<dbReference type="PROSITE" id="PS50889">
    <property type="entry name" value="S4"/>
    <property type="match status" value="1"/>
</dbReference>
<name>I0I3T8_CALAS</name>
<dbReference type="GO" id="GO:0003723">
    <property type="term" value="F:RNA binding"/>
    <property type="evidence" value="ECO:0007669"/>
    <property type="project" value="UniProtKB-KW"/>
</dbReference>
<comment type="similarity">
    <text evidence="2">Belongs to the pseudouridine synthase RluA family.</text>
</comment>
<comment type="catalytic activity">
    <reaction evidence="1">
        <text>a uridine in RNA = a pseudouridine in RNA</text>
        <dbReference type="Rhea" id="RHEA:48348"/>
        <dbReference type="Rhea" id="RHEA-COMP:12068"/>
        <dbReference type="Rhea" id="RHEA-COMP:12069"/>
        <dbReference type="ChEBI" id="CHEBI:65314"/>
        <dbReference type="ChEBI" id="CHEBI:65315"/>
    </reaction>
</comment>
<dbReference type="RefSeq" id="WP_014433163.1">
    <property type="nucleotide sequence ID" value="NC_017079.1"/>
</dbReference>
<dbReference type="eggNOG" id="COG0564">
    <property type="taxonomic scope" value="Bacteria"/>
</dbReference>
<dbReference type="Pfam" id="PF01479">
    <property type="entry name" value="S4"/>
    <property type="match status" value="1"/>
</dbReference>